<dbReference type="EMBL" id="CP027806">
    <property type="protein sequence ID" value="AXJ01483.1"/>
    <property type="molecule type" value="Genomic_DNA"/>
</dbReference>
<keyword evidence="1" id="KW-1133">Transmembrane helix</keyword>
<dbReference type="KEGG" id="cprv:CYPRO_2235"/>
<evidence type="ECO:0000313" key="3">
    <source>
        <dbReference type="EMBL" id="AXJ01483.1"/>
    </source>
</evidence>
<dbReference type="Proteomes" id="UP000254808">
    <property type="component" value="Chromosome"/>
</dbReference>
<accession>A0A345ULY1</accession>
<organism evidence="3 4">
    <name type="scientific">Cyclonatronum proteinivorum</name>
    <dbReference type="NCBI Taxonomy" id="1457365"/>
    <lineage>
        <taxon>Bacteria</taxon>
        <taxon>Pseudomonadati</taxon>
        <taxon>Balneolota</taxon>
        <taxon>Balneolia</taxon>
        <taxon>Balneolales</taxon>
        <taxon>Cyclonatronaceae</taxon>
        <taxon>Cyclonatronum</taxon>
    </lineage>
</organism>
<dbReference type="OrthoDB" id="9806903at2"/>
<dbReference type="AlphaFoldDB" id="A0A345ULY1"/>
<keyword evidence="1" id="KW-0472">Membrane</keyword>
<keyword evidence="4" id="KW-1185">Reference proteome</keyword>
<feature type="transmembrane region" description="Helical" evidence="1">
    <location>
        <begin position="118"/>
        <end position="146"/>
    </location>
</feature>
<dbReference type="Pfam" id="PF14020">
    <property type="entry name" value="DUF4236"/>
    <property type="match status" value="1"/>
</dbReference>
<proteinExistence type="predicted"/>
<gene>
    <name evidence="3" type="ORF">CYPRO_2235</name>
</gene>
<dbReference type="InterPro" id="IPR025330">
    <property type="entry name" value="DUF4236"/>
</dbReference>
<protein>
    <recommendedName>
        <fullName evidence="2">DUF4236 domain-containing protein</fullName>
    </recommendedName>
</protein>
<sequence>MPFFLRKSISSGPVRINFSKGGIGLSAGVTGARIGFNKNGAYVAGGRHGLYYREKIGKKGRNRSRSSAAGAKPTVEQFVDTGLTYHEHRADTAQLSQQTSSSPKYADPLVRAGFWGGWIIIITGIMIPSLLTAAAGILLLIISSVAKKSRIQQAKRVLKQTEESLEKIGEADKPDKLLEKLAEPAIIEPERSQRNLLLAEAAVTLFMDGTTSFNRFDLESYLRSLALPEQTITDTKLEAINELIADCLSDHMLSTEEEQHIWRIIQDCGVPPQHQQQLKTELNRYAAARALIENLQEISCPVMLTRGERCYFKTEGRLLKRKQLGRHQRDGVIFKQLGYETDMEGSIYVTNKHIHITDGNTRSIRLNHITSITEDLIENVITLSLNNRVNPVYLTAKDTISLSFLINHLLSE</sequence>
<evidence type="ECO:0000313" key="4">
    <source>
        <dbReference type="Proteomes" id="UP000254808"/>
    </source>
</evidence>
<keyword evidence="1" id="KW-0812">Transmembrane</keyword>
<reference evidence="3 4" key="1">
    <citation type="submission" date="2018-03" db="EMBL/GenBank/DDBJ databases">
        <title>Phenotypic and genomic properties of Cyclonatronum proteinivorum gen. nov., sp. nov., a haloalkaliphilic bacteroidete from soda lakes possessing Na+-translocating rhodopsin.</title>
        <authorList>
            <person name="Toshchakov S.V."/>
            <person name="Korzhenkov A."/>
            <person name="Samarov N.I."/>
            <person name="Kublanov I.V."/>
            <person name="Muntyan M.S."/>
            <person name="Sorokin D.Y."/>
        </authorList>
    </citation>
    <scope>NUCLEOTIDE SEQUENCE [LARGE SCALE GENOMIC DNA]</scope>
    <source>
        <strain evidence="3 4">Omega</strain>
    </source>
</reference>
<evidence type="ECO:0000256" key="1">
    <source>
        <dbReference type="SAM" id="Phobius"/>
    </source>
</evidence>
<evidence type="ECO:0000259" key="2">
    <source>
        <dbReference type="Pfam" id="PF14020"/>
    </source>
</evidence>
<dbReference type="RefSeq" id="WP_114984663.1">
    <property type="nucleotide sequence ID" value="NZ_CP027806.1"/>
</dbReference>
<name>A0A345ULY1_9BACT</name>
<feature type="domain" description="DUF4236" evidence="2">
    <location>
        <begin position="5"/>
        <end position="53"/>
    </location>
</feature>